<evidence type="ECO:0000313" key="4">
    <source>
        <dbReference type="Proteomes" id="UP000192448"/>
    </source>
</evidence>
<dbReference type="STRING" id="1927124.BST13_35895"/>
<dbReference type="EMBL" id="MVHF01000066">
    <property type="protein sequence ID" value="ORA22764.1"/>
    <property type="molecule type" value="Genomic_DNA"/>
</dbReference>
<dbReference type="AlphaFoldDB" id="A0A1W9ZYD3"/>
<dbReference type="SUPFAM" id="SSF55961">
    <property type="entry name" value="Bet v1-like"/>
    <property type="match status" value="1"/>
</dbReference>
<name>A0A1W9ZYD3_9MYCO</name>
<dbReference type="CDD" id="cd08899">
    <property type="entry name" value="SRPBCC_CalC_Aha1-like_6"/>
    <property type="match status" value="1"/>
</dbReference>
<dbReference type="Pfam" id="PF08327">
    <property type="entry name" value="AHSA1"/>
    <property type="match status" value="1"/>
</dbReference>
<comment type="caution">
    <text evidence="3">The sequence shown here is derived from an EMBL/GenBank/DDBJ whole genome shotgun (WGS) entry which is preliminary data.</text>
</comment>
<dbReference type="InterPro" id="IPR013538">
    <property type="entry name" value="ASHA1/2-like_C"/>
</dbReference>
<gene>
    <name evidence="3" type="ORF">BST13_35895</name>
</gene>
<dbReference type="InterPro" id="IPR023393">
    <property type="entry name" value="START-like_dom_sf"/>
</dbReference>
<evidence type="ECO:0000313" key="3">
    <source>
        <dbReference type="EMBL" id="ORA22764.1"/>
    </source>
</evidence>
<evidence type="ECO:0000259" key="2">
    <source>
        <dbReference type="Pfam" id="PF08327"/>
    </source>
</evidence>
<sequence>MIDVSHQMNRTRRSVGDRVLEAGEAHVVTIGQAYPTDAADLWDALTNAERIPRWFLPVSGELKVGGRYQLEGNAGGTVLSCDPPREFTATWEFNGAVSWIEVRVFDDGEDRSRFELAHIARADDPIWQQYGPGAVGIGWELGMCGLAIHLSTGERVDPARFEQWSMGEDGKRFVTEAAEGWHRAAVDGGLDPQWARAAADRCRGFYLGEPQN</sequence>
<dbReference type="Gene3D" id="3.30.530.20">
    <property type="match status" value="1"/>
</dbReference>
<dbReference type="Proteomes" id="UP000192448">
    <property type="component" value="Unassembled WGS sequence"/>
</dbReference>
<accession>A0A1W9ZYD3</accession>
<dbReference type="RefSeq" id="WP_083170696.1">
    <property type="nucleotide sequence ID" value="NZ_MVHF01000066.1"/>
</dbReference>
<evidence type="ECO:0000256" key="1">
    <source>
        <dbReference type="ARBA" id="ARBA00006817"/>
    </source>
</evidence>
<protein>
    <submittedName>
        <fullName evidence="3">Polyketide cyclase</fullName>
    </submittedName>
</protein>
<comment type="similarity">
    <text evidence="1">Belongs to the AHA1 family.</text>
</comment>
<organism evidence="3 4">
    <name type="scientific">Mycobacterium aquaticum</name>
    <dbReference type="NCBI Taxonomy" id="1927124"/>
    <lineage>
        <taxon>Bacteria</taxon>
        <taxon>Bacillati</taxon>
        <taxon>Actinomycetota</taxon>
        <taxon>Actinomycetes</taxon>
        <taxon>Mycobacteriales</taxon>
        <taxon>Mycobacteriaceae</taxon>
        <taxon>Mycobacterium</taxon>
    </lineage>
</organism>
<proteinExistence type="inferred from homology"/>
<reference evidence="3 4" key="1">
    <citation type="submission" date="2017-02" db="EMBL/GenBank/DDBJ databases">
        <title>The new phylogeny of genus Mycobacterium.</title>
        <authorList>
            <person name="Tortoli E."/>
            <person name="Trovato A."/>
            <person name="Cirillo D.M."/>
        </authorList>
    </citation>
    <scope>NUCLEOTIDE SEQUENCE [LARGE SCALE GENOMIC DNA]</scope>
    <source>
        <strain evidence="3 4">RW6</strain>
    </source>
</reference>
<keyword evidence="4" id="KW-1185">Reference proteome</keyword>
<dbReference type="OrthoDB" id="8117292at2"/>
<feature type="domain" description="Activator of Hsp90 ATPase homologue 1/2-like C-terminal" evidence="2">
    <location>
        <begin position="37"/>
        <end position="123"/>
    </location>
</feature>